<dbReference type="EMBL" id="JANQDX010000006">
    <property type="protein sequence ID" value="KAL0922683.1"/>
    <property type="molecule type" value="Genomic_DNA"/>
</dbReference>
<evidence type="ECO:0000313" key="1">
    <source>
        <dbReference type="EMBL" id="KAL0922683.1"/>
    </source>
</evidence>
<proteinExistence type="predicted"/>
<organism evidence="1 2">
    <name type="scientific">Dendrobium thyrsiflorum</name>
    <name type="common">Pinecone-like raceme dendrobium</name>
    <name type="synonym">Orchid</name>
    <dbReference type="NCBI Taxonomy" id="117978"/>
    <lineage>
        <taxon>Eukaryota</taxon>
        <taxon>Viridiplantae</taxon>
        <taxon>Streptophyta</taxon>
        <taxon>Embryophyta</taxon>
        <taxon>Tracheophyta</taxon>
        <taxon>Spermatophyta</taxon>
        <taxon>Magnoliopsida</taxon>
        <taxon>Liliopsida</taxon>
        <taxon>Asparagales</taxon>
        <taxon>Orchidaceae</taxon>
        <taxon>Epidendroideae</taxon>
        <taxon>Malaxideae</taxon>
        <taxon>Dendrobiinae</taxon>
        <taxon>Dendrobium</taxon>
    </lineage>
</organism>
<evidence type="ECO:0000313" key="2">
    <source>
        <dbReference type="Proteomes" id="UP001552299"/>
    </source>
</evidence>
<dbReference type="Proteomes" id="UP001552299">
    <property type="component" value="Unassembled WGS sequence"/>
</dbReference>
<protein>
    <submittedName>
        <fullName evidence="1">Uncharacterized protein</fullName>
    </submittedName>
</protein>
<accession>A0ABD0VCF3</accession>
<name>A0ABD0VCF3_DENTH</name>
<gene>
    <name evidence="1" type="ORF">M5K25_006689</name>
</gene>
<sequence length="155" mass="18553">MFRRIVATGENIWILNFEYTHDEQINLTHVPTNEPTGNYFSQRSQQSATLLRKRKRVRITKSGNRELFLNHVENLVDVAKAISSDISTSNDNCRTFNYLEVLDEVSKISDLFDDFELYDFATEYFKDNNNMEIFMGIPIERRLWWLRRRFDRNLC</sequence>
<reference evidence="1 2" key="1">
    <citation type="journal article" date="2024" name="Plant Biotechnol. J.">
        <title>Dendrobium thyrsiflorum genome and its molecular insights into genes involved in important horticultural traits.</title>
        <authorList>
            <person name="Chen B."/>
            <person name="Wang J.Y."/>
            <person name="Zheng P.J."/>
            <person name="Li K.L."/>
            <person name="Liang Y.M."/>
            <person name="Chen X.F."/>
            <person name="Zhang C."/>
            <person name="Zhao X."/>
            <person name="He X."/>
            <person name="Zhang G.Q."/>
            <person name="Liu Z.J."/>
            <person name="Xu Q."/>
        </authorList>
    </citation>
    <scope>NUCLEOTIDE SEQUENCE [LARGE SCALE GENOMIC DNA]</scope>
    <source>
        <strain evidence="1">GZMU011</strain>
    </source>
</reference>
<comment type="caution">
    <text evidence="1">The sequence shown here is derived from an EMBL/GenBank/DDBJ whole genome shotgun (WGS) entry which is preliminary data.</text>
</comment>
<keyword evidence="2" id="KW-1185">Reference proteome</keyword>
<dbReference type="AlphaFoldDB" id="A0ABD0VCF3"/>